<sequence>MTRHAETVAAASRTATAATRGLDSRRPCAVLQVRPGEGMAHALDLYLASGYDIESAADGWVLLRSPRGRVALTTGRPPHTP</sequence>
<feature type="region of interest" description="Disordered" evidence="1">
    <location>
        <begin position="1"/>
        <end position="21"/>
    </location>
</feature>
<keyword evidence="3" id="KW-1185">Reference proteome</keyword>
<proteinExistence type="predicted"/>
<evidence type="ECO:0000313" key="3">
    <source>
        <dbReference type="Proteomes" id="UP001595764"/>
    </source>
</evidence>
<accession>A0ABV7QDH3</accession>
<dbReference type="EMBL" id="JBHRWI010000012">
    <property type="protein sequence ID" value="MFC3510224.1"/>
    <property type="molecule type" value="Genomic_DNA"/>
</dbReference>
<organism evidence="2 3">
    <name type="scientific">Amycolatopsis halotolerans</name>
    <dbReference type="NCBI Taxonomy" id="330083"/>
    <lineage>
        <taxon>Bacteria</taxon>
        <taxon>Bacillati</taxon>
        <taxon>Actinomycetota</taxon>
        <taxon>Actinomycetes</taxon>
        <taxon>Pseudonocardiales</taxon>
        <taxon>Pseudonocardiaceae</taxon>
        <taxon>Amycolatopsis</taxon>
    </lineage>
</organism>
<evidence type="ECO:0000313" key="2">
    <source>
        <dbReference type="EMBL" id="MFC3510224.1"/>
    </source>
</evidence>
<comment type="caution">
    <text evidence="2">The sequence shown here is derived from an EMBL/GenBank/DDBJ whole genome shotgun (WGS) entry which is preliminary data.</text>
</comment>
<dbReference type="RefSeq" id="WP_377868195.1">
    <property type="nucleotide sequence ID" value="NZ_JBHMAY010000005.1"/>
</dbReference>
<protein>
    <submittedName>
        <fullName evidence="2">Uncharacterized protein</fullName>
    </submittedName>
</protein>
<dbReference type="Proteomes" id="UP001595764">
    <property type="component" value="Unassembled WGS sequence"/>
</dbReference>
<name>A0ABV7QDH3_9PSEU</name>
<reference evidence="3" key="1">
    <citation type="journal article" date="2019" name="Int. J. Syst. Evol. Microbiol.">
        <title>The Global Catalogue of Microorganisms (GCM) 10K type strain sequencing project: providing services to taxonomists for standard genome sequencing and annotation.</title>
        <authorList>
            <consortium name="The Broad Institute Genomics Platform"/>
            <consortium name="The Broad Institute Genome Sequencing Center for Infectious Disease"/>
            <person name="Wu L."/>
            <person name="Ma J."/>
        </authorList>
    </citation>
    <scope>NUCLEOTIDE SEQUENCE [LARGE SCALE GENOMIC DNA]</scope>
    <source>
        <strain evidence="3">CGMCC 4.7682</strain>
    </source>
</reference>
<feature type="compositionally biased region" description="Low complexity" evidence="1">
    <location>
        <begin position="7"/>
        <end position="19"/>
    </location>
</feature>
<gene>
    <name evidence="2" type="ORF">ACFORO_08630</name>
</gene>
<evidence type="ECO:0000256" key="1">
    <source>
        <dbReference type="SAM" id="MobiDB-lite"/>
    </source>
</evidence>